<sequence>MAELTPMMQQYFEIKNKNKDYLLFYRLGDFYELFFDDAKLVSRELDLTLTGRDCGQAERAPMCGVPYHSAEGYIAKLVQKGYKIAICEQLEDPKKAKGLVKRDIIRRVTPGTVVDASMLDESRNNFLACIYATHEDMGMCFADISTGVVYATDTEEWVDVYNELARFSPREILAGGFAISYEEFRSFVAERLEEALVEPMEEECFDAEAAGERIRKYFHIEDFDAAGLRVMPFATRTLGGLLDYLEKTQPASLAGLNDLRLYQQGQYMELDLNARRNLELCETMRTKEKKGTLLWVLDQTHTAMGSRLIRQWIEKPLYNPLHITRRQQAVSALCDDVINRTALTDALRKVFDMERLIGRIVYGTANCRDLRALASAISCLPEIHAHASAFEQSLLRELTGNIDLLEDVRELIEAAIVEEPPVLLRDGGLIRSGYNEEIDTLRDLASGGKGKIAAIEQQEREKTGISKLKIGYNRVFGYYIEVSRSNSDAVPENYIRKQTLANCERYITDELKQLESTVLGAQERLSGLEYDVFIQVRDRVAAEVHRVQRSAQAVAQIDVLCSLADVACDQNYICPIVDFSDKIEIHDGRHPVVEKMLKDSMFIPNDTLLDEGDNRIAIITGPNMAGKSTYMRQVALIAIMAQIGSFVPASSAHIGVVDRVFTRVGASDDLASGQSTFMVEMSEVADILNQATKSSLIILDEIGRGTSTYDGMSIARAVVEYIANKRRIGARTLFATHYHELTALEDLIDGVKNYNIAVKKRGDDITFLRRIVRGGADDSYGIEVAKLAGVPNAVIRRAKAVLKELESTMPQIEIHPIEEQEEEDDQMSFGHMIATGVVARLCCLQMDVMTPIEALNALYELKRLAEQERGS</sequence>
<dbReference type="NCBIfam" id="NF003810">
    <property type="entry name" value="PRK05399.1"/>
    <property type="match status" value="1"/>
</dbReference>
<dbReference type="Gene3D" id="3.40.50.300">
    <property type="entry name" value="P-loop containing nucleotide triphosphate hydrolases"/>
    <property type="match status" value="1"/>
</dbReference>
<dbReference type="PANTHER" id="PTHR11361:SF34">
    <property type="entry name" value="DNA MISMATCH REPAIR PROTEIN MSH1, MITOCHONDRIAL"/>
    <property type="match status" value="1"/>
</dbReference>
<dbReference type="Pfam" id="PF05188">
    <property type="entry name" value="MutS_II"/>
    <property type="match status" value="1"/>
</dbReference>
<dbReference type="EMBL" id="JACOPK010000004">
    <property type="protein sequence ID" value="MBC5695387.1"/>
    <property type="molecule type" value="Genomic_DNA"/>
</dbReference>
<dbReference type="Gene3D" id="1.10.1420.10">
    <property type="match status" value="2"/>
</dbReference>
<evidence type="ECO:0000256" key="4">
    <source>
        <dbReference type="ARBA" id="ARBA00022840"/>
    </source>
</evidence>
<dbReference type="SUPFAM" id="SSF52540">
    <property type="entry name" value="P-loop containing nucleoside triphosphate hydrolases"/>
    <property type="match status" value="1"/>
</dbReference>
<dbReference type="NCBIfam" id="TIGR01070">
    <property type="entry name" value="mutS1"/>
    <property type="match status" value="1"/>
</dbReference>
<evidence type="ECO:0000313" key="11">
    <source>
        <dbReference type="EMBL" id="MBC5695387.1"/>
    </source>
</evidence>
<dbReference type="InterPro" id="IPR016151">
    <property type="entry name" value="DNA_mismatch_repair_MutS_N"/>
</dbReference>
<dbReference type="Pfam" id="PF05192">
    <property type="entry name" value="MutS_III"/>
    <property type="match status" value="1"/>
</dbReference>
<keyword evidence="5 7" id="KW-0238">DNA-binding</keyword>
<dbReference type="InterPro" id="IPR007861">
    <property type="entry name" value="DNA_mismatch_repair_MutS_clamp"/>
</dbReference>
<dbReference type="SUPFAM" id="SSF55271">
    <property type="entry name" value="DNA repair protein MutS, domain I"/>
    <property type="match status" value="1"/>
</dbReference>
<keyword evidence="6 7" id="KW-0234">DNA repair</keyword>
<dbReference type="Pfam" id="PF05190">
    <property type="entry name" value="MutS_IV"/>
    <property type="match status" value="1"/>
</dbReference>
<dbReference type="Pfam" id="PF01624">
    <property type="entry name" value="MutS_I"/>
    <property type="match status" value="1"/>
</dbReference>
<dbReference type="InterPro" id="IPR007860">
    <property type="entry name" value="DNA_mmatch_repair_MutS_con_dom"/>
</dbReference>
<dbReference type="InterPro" id="IPR007696">
    <property type="entry name" value="DNA_mismatch_repair_MutS_core"/>
</dbReference>
<dbReference type="InterPro" id="IPR007695">
    <property type="entry name" value="DNA_mismatch_repair_MutS-lik_N"/>
</dbReference>
<gene>
    <name evidence="7 11" type="primary">mutS</name>
    <name evidence="11" type="ORF">H8S02_05430</name>
</gene>
<evidence type="ECO:0000256" key="3">
    <source>
        <dbReference type="ARBA" id="ARBA00022763"/>
    </source>
</evidence>
<proteinExistence type="inferred from homology"/>
<dbReference type="Gene3D" id="3.40.1170.10">
    <property type="entry name" value="DNA repair protein MutS, domain I"/>
    <property type="match status" value="1"/>
</dbReference>
<name>A0ABR7GM51_9FIRM</name>
<comment type="caution">
    <text evidence="11">The sequence shown here is derived from an EMBL/GenBank/DDBJ whole genome shotgun (WGS) entry which is preliminary data.</text>
</comment>
<dbReference type="InterPro" id="IPR036187">
    <property type="entry name" value="DNA_mismatch_repair_MutS_sf"/>
</dbReference>
<reference evidence="11 12" key="1">
    <citation type="submission" date="2020-08" db="EMBL/GenBank/DDBJ databases">
        <title>Genome public.</title>
        <authorList>
            <person name="Liu C."/>
            <person name="Sun Q."/>
        </authorList>
    </citation>
    <scope>NUCLEOTIDE SEQUENCE [LARGE SCALE GENOMIC DNA]</scope>
    <source>
        <strain evidence="11 12">M2</strain>
    </source>
</reference>
<dbReference type="PANTHER" id="PTHR11361">
    <property type="entry name" value="DNA MISMATCH REPAIR PROTEIN MUTS FAMILY MEMBER"/>
    <property type="match status" value="1"/>
</dbReference>
<evidence type="ECO:0000259" key="10">
    <source>
        <dbReference type="PROSITE" id="PS00486"/>
    </source>
</evidence>
<evidence type="ECO:0000256" key="6">
    <source>
        <dbReference type="ARBA" id="ARBA00023204"/>
    </source>
</evidence>
<dbReference type="SMART" id="SM00533">
    <property type="entry name" value="MUTSd"/>
    <property type="match status" value="1"/>
</dbReference>
<accession>A0ABR7GM51</accession>
<protein>
    <recommendedName>
        <fullName evidence="7 8">DNA mismatch repair protein MutS</fullName>
    </recommendedName>
</protein>
<dbReference type="Gene3D" id="3.30.420.110">
    <property type="entry name" value="MutS, connector domain"/>
    <property type="match status" value="1"/>
</dbReference>
<comment type="function">
    <text evidence="7">This protein is involved in the repair of mismatches in DNA. It is possible that it carries out the mismatch recognition step. This protein has a weak ATPase activity.</text>
</comment>
<dbReference type="InterPro" id="IPR027417">
    <property type="entry name" value="P-loop_NTPase"/>
</dbReference>
<feature type="domain" description="DNA mismatch repair proteins mutS family" evidence="10">
    <location>
        <begin position="695"/>
        <end position="711"/>
    </location>
</feature>
<dbReference type="PIRSF" id="PIRSF037677">
    <property type="entry name" value="DNA_mis_repair_Msh6"/>
    <property type="match status" value="1"/>
</dbReference>
<evidence type="ECO:0000256" key="2">
    <source>
        <dbReference type="ARBA" id="ARBA00022741"/>
    </source>
</evidence>
<keyword evidence="12" id="KW-1185">Reference proteome</keyword>
<evidence type="ECO:0000256" key="9">
    <source>
        <dbReference type="RuleBase" id="RU003756"/>
    </source>
</evidence>
<dbReference type="InterPro" id="IPR017261">
    <property type="entry name" value="DNA_mismatch_repair_MutS/MSH"/>
</dbReference>
<dbReference type="InterPro" id="IPR005748">
    <property type="entry name" value="DNA_mismatch_repair_MutS"/>
</dbReference>
<dbReference type="SUPFAM" id="SSF48334">
    <property type="entry name" value="DNA repair protein MutS, domain III"/>
    <property type="match status" value="1"/>
</dbReference>
<evidence type="ECO:0000313" key="12">
    <source>
        <dbReference type="Proteomes" id="UP000641741"/>
    </source>
</evidence>
<feature type="binding site" evidence="7">
    <location>
        <begin position="621"/>
        <end position="628"/>
    </location>
    <ligand>
        <name>ATP</name>
        <dbReference type="ChEBI" id="CHEBI:30616"/>
    </ligand>
</feature>
<comment type="similarity">
    <text evidence="1 7 9">Belongs to the DNA mismatch repair MutS family.</text>
</comment>
<dbReference type="Proteomes" id="UP000641741">
    <property type="component" value="Unassembled WGS sequence"/>
</dbReference>
<dbReference type="InterPro" id="IPR036678">
    <property type="entry name" value="MutS_con_dom_sf"/>
</dbReference>
<evidence type="ECO:0000256" key="8">
    <source>
        <dbReference type="NCBIfam" id="TIGR01070"/>
    </source>
</evidence>
<dbReference type="CDD" id="cd03284">
    <property type="entry name" value="ABC_MutS1"/>
    <property type="match status" value="1"/>
</dbReference>
<evidence type="ECO:0000256" key="7">
    <source>
        <dbReference type="HAMAP-Rule" id="MF_00096"/>
    </source>
</evidence>
<dbReference type="InterPro" id="IPR045076">
    <property type="entry name" value="MutS"/>
</dbReference>
<dbReference type="InterPro" id="IPR000432">
    <property type="entry name" value="DNA_mismatch_repair_MutS_C"/>
</dbReference>
<dbReference type="SMART" id="SM00534">
    <property type="entry name" value="MUTSac"/>
    <property type="match status" value="1"/>
</dbReference>
<dbReference type="HAMAP" id="MF_00096">
    <property type="entry name" value="MutS"/>
    <property type="match status" value="1"/>
</dbReference>
<evidence type="ECO:0000256" key="1">
    <source>
        <dbReference type="ARBA" id="ARBA00006271"/>
    </source>
</evidence>
<organism evidence="11 12">
    <name type="scientific">Agathobaculum hominis</name>
    <dbReference type="NCBI Taxonomy" id="2763014"/>
    <lineage>
        <taxon>Bacteria</taxon>
        <taxon>Bacillati</taxon>
        <taxon>Bacillota</taxon>
        <taxon>Clostridia</taxon>
        <taxon>Eubacteriales</taxon>
        <taxon>Butyricicoccaceae</taxon>
        <taxon>Agathobaculum</taxon>
    </lineage>
</organism>
<evidence type="ECO:0000256" key="5">
    <source>
        <dbReference type="ARBA" id="ARBA00023125"/>
    </source>
</evidence>
<keyword evidence="3 7" id="KW-0227">DNA damage</keyword>
<dbReference type="SUPFAM" id="SSF53150">
    <property type="entry name" value="DNA repair protein MutS, domain II"/>
    <property type="match status" value="1"/>
</dbReference>
<dbReference type="RefSeq" id="WP_186969656.1">
    <property type="nucleotide sequence ID" value="NZ_JACOPK010000004.1"/>
</dbReference>
<dbReference type="Pfam" id="PF00488">
    <property type="entry name" value="MutS_V"/>
    <property type="match status" value="1"/>
</dbReference>
<keyword evidence="4 7" id="KW-0067">ATP-binding</keyword>
<keyword evidence="2 7" id="KW-0547">Nucleotide-binding</keyword>
<dbReference type="PROSITE" id="PS00486">
    <property type="entry name" value="DNA_MISMATCH_REPAIR_2"/>
    <property type="match status" value="1"/>
</dbReference>